<dbReference type="GO" id="GO:0005524">
    <property type="term" value="F:ATP binding"/>
    <property type="evidence" value="ECO:0007669"/>
    <property type="project" value="UniProtKB-KW"/>
</dbReference>
<dbReference type="FunFam" id="3.40.50.300:FF:000016">
    <property type="entry name" value="Oligopeptide ABC transporter ATP-binding component"/>
    <property type="match status" value="1"/>
</dbReference>
<dbReference type="Pfam" id="PF08352">
    <property type="entry name" value="oligo_HPY"/>
    <property type="match status" value="1"/>
</dbReference>
<dbReference type="GO" id="GO:0016887">
    <property type="term" value="F:ATP hydrolysis activity"/>
    <property type="evidence" value="ECO:0007669"/>
    <property type="project" value="InterPro"/>
</dbReference>
<accession>A0A7J3VT36</accession>
<dbReference type="PANTHER" id="PTHR43776">
    <property type="entry name" value="TRANSPORT ATP-BINDING PROTEIN"/>
    <property type="match status" value="1"/>
</dbReference>
<evidence type="ECO:0000313" key="5">
    <source>
        <dbReference type="EMBL" id="HHM44235.1"/>
    </source>
</evidence>
<protein>
    <submittedName>
        <fullName evidence="5">ABC transporter ATP-binding protein</fullName>
    </submittedName>
</protein>
<dbReference type="InterPro" id="IPR027417">
    <property type="entry name" value="P-loop_NTPase"/>
</dbReference>
<dbReference type="AlphaFoldDB" id="A0A7J3VT36"/>
<dbReference type="InterPro" id="IPR017871">
    <property type="entry name" value="ABC_transporter-like_CS"/>
</dbReference>
<evidence type="ECO:0000256" key="2">
    <source>
        <dbReference type="ARBA" id="ARBA00022741"/>
    </source>
</evidence>
<dbReference type="CDD" id="cd03257">
    <property type="entry name" value="ABC_NikE_OppD_transporters"/>
    <property type="match status" value="1"/>
</dbReference>
<name>A0A7J3VT36_CALS0</name>
<evidence type="ECO:0000259" key="4">
    <source>
        <dbReference type="PROSITE" id="PS50893"/>
    </source>
</evidence>
<gene>
    <name evidence="5" type="ORF">ENM31_02920</name>
</gene>
<dbReference type="GO" id="GO:0055085">
    <property type="term" value="P:transmembrane transport"/>
    <property type="evidence" value="ECO:0007669"/>
    <property type="project" value="UniProtKB-ARBA"/>
</dbReference>
<reference evidence="5" key="1">
    <citation type="journal article" date="2020" name="mSystems">
        <title>Genome- and Community-Level Interaction Insights into Carbon Utilization and Element Cycling Functions of Hydrothermarchaeota in Hydrothermal Sediment.</title>
        <authorList>
            <person name="Zhou Z."/>
            <person name="Liu Y."/>
            <person name="Xu W."/>
            <person name="Pan J."/>
            <person name="Luo Z.H."/>
            <person name="Li M."/>
        </authorList>
    </citation>
    <scope>NUCLEOTIDE SEQUENCE [LARGE SCALE GENOMIC DNA]</scope>
    <source>
        <strain evidence="5">SpSt-1074</strain>
    </source>
</reference>
<sequence>MTFLQVDNVYKHFPVRPSIFGKAKRFVHAVDGVSFNVDAGEIFGIIGESGCGKTTLARLVVGLLDYDRGFIKIKQREVSEFKRKAVDEFRRTVQMVPQDPVMAFNPRKTIKHFLTRPLLLHGAHTKESAVSKALELLEEVKLTPPDFFLDRYPHELSVGQRQRVLIARALSLNPELLVADEPVSYLDVSVRGQIINLLKEVHARHRLTILLISHDLSVVYHLCSRIAVMYLGQVVEILDSQDLFTNSLHPYTQALVASYSVGLRSREKLVLKGEVPSPIDPPSGCRFHPRCSRAMDLCKTVQPSPLLADGRLVACHLYDRL</sequence>
<dbReference type="SUPFAM" id="SSF52540">
    <property type="entry name" value="P-loop containing nucleoside triphosphate hydrolases"/>
    <property type="match status" value="1"/>
</dbReference>
<feature type="domain" description="ABC transporter" evidence="4">
    <location>
        <begin position="4"/>
        <end position="256"/>
    </location>
</feature>
<dbReference type="InterPro" id="IPR003593">
    <property type="entry name" value="AAA+_ATPase"/>
</dbReference>
<keyword evidence="1" id="KW-0813">Transport</keyword>
<keyword evidence="2" id="KW-0547">Nucleotide-binding</keyword>
<dbReference type="InterPro" id="IPR013563">
    <property type="entry name" value="Oligopep_ABC_C"/>
</dbReference>
<evidence type="ECO:0000256" key="1">
    <source>
        <dbReference type="ARBA" id="ARBA00022448"/>
    </source>
</evidence>
<dbReference type="InterPro" id="IPR050319">
    <property type="entry name" value="ABC_transp_ATP-bind"/>
</dbReference>
<comment type="caution">
    <text evidence="5">The sequence shown here is derived from an EMBL/GenBank/DDBJ whole genome shotgun (WGS) entry which is preliminary data.</text>
</comment>
<dbReference type="InterPro" id="IPR003439">
    <property type="entry name" value="ABC_transporter-like_ATP-bd"/>
</dbReference>
<dbReference type="NCBIfam" id="TIGR01727">
    <property type="entry name" value="oligo_HPY"/>
    <property type="match status" value="1"/>
</dbReference>
<dbReference type="EMBL" id="DRXH01000098">
    <property type="protein sequence ID" value="HHM44235.1"/>
    <property type="molecule type" value="Genomic_DNA"/>
</dbReference>
<dbReference type="GO" id="GO:0015833">
    <property type="term" value="P:peptide transport"/>
    <property type="evidence" value="ECO:0007669"/>
    <property type="project" value="InterPro"/>
</dbReference>
<dbReference type="PROSITE" id="PS50893">
    <property type="entry name" value="ABC_TRANSPORTER_2"/>
    <property type="match status" value="1"/>
</dbReference>
<dbReference type="Pfam" id="PF00005">
    <property type="entry name" value="ABC_tran"/>
    <property type="match status" value="1"/>
</dbReference>
<dbReference type="PROSITE" id="PS00211">
    <property type="entry name" value="ABC_TRANSPORTER_1"/>
    <property type="match status" value="1"/>
</dbReference>
<organism evidence="5">
    <name type="scientific">Caldiarchaeum subterraneum</name>
    <dbReference type="NCBI Taxonomy" id="311458"/>
    <lineage>
        <taxon>Archaea</taxon>
        <taxon>Nitrososphaerota</taxon>
        <taxon>Candidatus Caldarchaeales</taxon>
        <taxon>Candidatus Caldarchaeaceae</taxon>
        <taxon>Candidatus Caldarchaeum</taxon>
    </lineage>
</organism>
<keyword evidence="3 5" id="KW-0067">ATP-binding</keyword>
<evidence type="ECO:0000256" key="3">
    <source>
        <dbReference type="ARBA" id="ARBA00022840"/>
    </source>
</evidence>
<proteinExistence type="predicted"/>
<dbReference type="Gene3D" id="3.40.50.300">
    <property type="entry name" value="P-loop containing nucleotide triphosphate hydrolases"/>
    <property type="match status" value="1"/>
</dbReference>
<dbReference type="SMART" id="SM00382">
    <property type="entry name" value="AAA"/>
    <property type="match status" value="1"/>
</dbReference>